<feature type="transmembrane region" description="Helical" evidence="1">
    <location>
        <begin position="38"/>
        <end position="60"/>
    </location>
</feature>
<dbReference type="RefSeq" id="WP_264809117.1">
    <property type="nucleotide sequence ID" value="NZ_CP110226.1"/>
</dbReference>
<gene>
    <name evidence="2" type="ORF">OM944_18345</name>
</gene>
<evidence type="ECO:0000313" key="2">
    <source>
        <dbReference type="EMBL" id="UZD22598.1"/>
    </source>
</evidence>
<dbReference type="EMBL" id="CP110226">
    <property type="protein sequence ID" value="UZD22598.1"/>
    <property type="molecule type" value="Genomic_DNA"/>
</dbReference>
<evidence type="ECO:0000313" key="3">
    <source>
        <dbReference type="Proteomes" id="UP001163156"/>
    </source>
</evidence>
<keyword evidence="3" id="KW-1185">Reference proteome</keyword>
<name>A0ABY6MFJ9_9BACT</name>
<evidence type="ECO:0000256" key="1">
    <source>
        <dbReference type="SAM" id="Phobius"/>
    </source>
</evidence>
<keyword evidence="1" id="KW-0812">Transmembrane</keyword>
<proteinExistence type="predicted"/>
<dbReference type="Proteomes" id="UP001163156">
    <property type="component" value="Chromosome"/>
</dbReference>
<keyword evidence="1" id="KW-1133">Transmembrane helix</keyword>
<protein>
    <submittedName>
        <fullName evidence="2">Uncharacterized protein</fullName>
    </submittedName>
</protein>
<keyword evidence="1" id="KW-0472">Membrane</keyword>
<reference evidence="2" key="1">
    <citation type="submission" date="2022-10" db="EMBL/GenBank/DDBJ databases">
        <title>Algoriphagus sp. a novel bacteria isolate from halophytes salicornia europaea.</title>
        <authorList>
            <person name="Peng Y."/>
            <person name="Jiang L."/>
            <person name="Lee J."/>
        </authorList>
    </citation>
    <scope>NUCLEOTIDE SEQUENCE</scope>
    <source>
        <strain evidence="2">TR-M5</strain>
    </source>
</reference>
<accession>A0ABY6MFJ9</accession>
<organism evidence="2 3">
    <name type="scientific">Algoriphagus halophytocola</name>
    <dbReference type="NCBI Taxonomy" id="2991499"/>
    <lineage>
        <taxon>Bacteria</taxon>
        <taxon>Pseudomonadati</taxon>
        <taxon>Bacteroidota</taxon>
        <taxon>Cytophagia</taxon>
        <taxon>Cytophagales</taxon>
        <taxon>Cyclobacteriaceae</taxon>
        <taxon>Algoriphagus</taxon>
    </lineage>
</organism>
<sequence>MDIRNDASSQYLFAQLVRRPKTSAVVVQTEVASILKFIISYITLASLLVKAASLAIELGVDLRSLSVF</sequence>